<dbReference type="GO" id="GO:0005975">
    <property type="term" value="P:carbohydrate metabolic process"/>
    <property type="evidence" value="ECO:0007669"/>
    <property type="project" value="InterPro"/>
</dbReference>
<keyword evidence="4" id="KW-1185">Reference proteome</keyword>
<dbReference type="EMBL" id="NHZQ01000003">
    <property type="protein sequence ID" value="PSK60556.1"/>
    <property type="molecule type" value="Genomic_DNA"/>
</dbReference>
<evidence type="ECO:0000256" key="2">
    <source>
        <dbReference type="SAM" id="SignalP"/>
    </source>
</evidence>
<dbReference type="SUPFAM" id="SSF48208">
    <property type="entry name" value="Six-hairpin glycosidases"/>
    <property type="match status" value="1"/>
</dbReference>
<dbReference type="OrthoDB" id="4104179at2759"/>
<feature type="signal peptide" evidence="2">
    <location>
        <begin position="1"/>
        <end position="20"/>
    </location>
</feature>
<dbReference type="Pfam" id="PF03663">
    <property type="entry name" value="Glyco_hydro_76"/>
    <property type="match status" value="1"/>
</dbReference>
<proteinExistence type="predicted"/>
<dbReference type="PANTHER" id="PTHR47791">
    <property type="entry name" value="MEIOTICALLY UP-REGULATED GENE 191 PROTEIN"/>
    <property type="match status" value="1"/>
</dbReference>
<accession>A0A2P8AJC0</accession>
<evidence type="ECO:0000313" key="3">
    <source>
        <dbReference type="EMBL" id="PSK60556.1"/>
    </source>
</evidence>
<dbReference type="STRING" id="40998.A0A2P8AJC0"/>
<feature type="compositionally biased region" description="Basic and acidic residues" evidence="1">
    <location>
        <begin position="541"/>
        <end position="553"/>
    </location>
</feature>
<gene>
    <name evidence="3" type="ORF">B9Z65_706</name>
</gene>
<feature type="region of interest" description="Disordered" evidence="1">
    <location>
        <begin position="520"/>
        <end position="553"/>
    </location>
</feature>
<name>A0A2P8AJC0_9PEZI</name>
<organism evidence="3 4">
    <name type="scientific">Elsinoe australis</name>
    <dbReference type="NCBI Taxonomy" id="40998"/>
    <lineage>
        <taxon>Eukaryota</taxon>
        <taxon>Fungi</taxon>
        <taxon>Dikarya</taxon>
        <taxon>Ascomycota</taxon>
        <taxon>Pezizomycotina</taxon>
        <taxon>Dothideomycetes</taxon>
        <taxon>Dothideomycetidae</taxon>
        <taxon>Myriangiales</taxon>
        <taxon>Elsinoaceae</taxon>
        <taxon>Elsinoe</taxon>
    </lineage>
</organism>
<dbReference type="InterPro" id="IPR053169">
    <property type="entry name" value="MUG_Protein"/>
</dbReference>
<reference evidence="3 4" key="1">
    <citation type="submission" date="2017-05" db="EMBL/GenBank/DDBJ databases">
        <title>Draft genome sequence of Elsinoe australis.</title>
        <authorList>
            <person name="Cheng Q."/>
        </authorList>
    </citation>
    <scope>NUCLEOTIDE SEQUENCE [LARGE SCALE GENOMIC DNA]</scope>
    <source>
        <strain evidence="3 4">NL1</strain>
    </source>
</reference>
<dbReference type="InterPro" id="IPR005198">
    <property type="entry name" value="Glyco_hydro_76"/>
</dbReference>
<feature type="compositionally biased region" description="Basic and acidic residues" evidence="1">
    <location>
        <begin position="525"/>
        <end position="534"/>
    </location>
</feature>
<protein>
    <submittedName>
        <fullName evidence="3">Mannan endo-1,6-alpha-mannosidase DCW1</fullName>
    </submittedName>
</protein>
<dbReference type="Gene3D" id="1.50.10.20">
    <property type="match status" value="1"/>
</dbReference>
<dbReference type="Proteomes" id="UP000243723">
    <property type="component" value="Unassembled WGS sequence"/>
</dbReference>
<comment type="caution">
    <text evidence="3">The sequence shown here is derived from an EMBL/GenBank/DDBJ whole genome shotgun (WGS) entry which is preliminary data.</text>
</comment>
<sequence length="575" mass="63907">MKVSTFLFFAAVGMLTVTNAESSTSLRNIERHVYENAGLPDQAVLAHPSQDAVTGSSSQDGLLNDIQDALKVMQDTWFKLWIGTWPTAIDWTAAVINTYVTSALMTLSKHMHGSQSISVTESTALQGQIDKYFAHNAAFYFGENAFALRNQAYDDMLWVVLGWLQSVKFIDSHSSSSQSSEAQSPWHGTQFIPALSHRARIFYDLAAKGWDTRLCGGGMLWNPSLAPYKNAITNQLFISASIAMYLYFPGDTNQSPYLNSRPAPSNDPTLDLPSAQPHCPIYLTNAIRAYAWLKASNMTNAHGLYVDGYHITDWSWRNRTGTGKCDDRNEMVYTYNQGVVLSGLRGLWESTANLSYLTDGHALVRSVIAATGYSPASGPGGHNPRWSGLGRNGVLEDYCDARGSCNQDGQTFKGIFFQHLTQFCQSLPRVPRVPGKSHGADEETERLHLQSCRGYAEWVRRNAEAALETRDEEGRFGMWWGAALLDRQHELAVAELPAGAVDYRNCKGLTKDEVWTGMPVGQGRGWEDWDSRSQEDEEEMEGGRWDWNDRGRGRTVETQGGGLAVLRAAWELGRL</sequence>
<keyword evidence="2" id="KW-0732">Signal</keyword>
<dbReference type="AlphaFoldDB" id="A0A2P8AJC0"/>
<evidence type="ECO:0000313" key="4">
    <source>
        <dbReference type="Proteomes" id="UP000243723"/>
    </source>
</evidence>
<dbReference type="InterPro" id="IPR008928">
    <property type="entry name" value="6-hairpin_glycosidase_sf"/>
</dbReference>
<dbReference type="PANTHER" id="PTHR47791:SF2">
    <property type="entry name" value="ENDO MANNANASE, GH76 FAMILY (EUROFUNG)"/>
    <property type="match status" value="1"/>
</dbReference>
<evidence type="ECO:0000256" key="1">
    <source>
        <dbReference type="SAM" id="MobiDB-lite"/>
    </source>
</evidence>
<feature type="chain" id="PRO_5015194303" evidence="2">
    <location>
        <begin position="21"/>
        <end position="575"/>
    </location>
</feature>